<dbReference type="Gene3D" id="3.40.50.1010">
    <property type="entry name" value="5'-nuclease"/>
    <property type="match status" value="1"/>
</dbReference>
<gene>
    <name evidence="1" type="ORF">V5O48_003776</name>
</gene>
<comment type="caution">
    <text evidence="1">The sequence shown here is derived from an EMBL/GenBank/DDBJ whole genome shotgun (WGS) entry which is preliminary data.</text>
</comment>
<evidence type="ECO:0008006" key="3">
    <source>
        <dbReference type="Google" id="ProtNLM"/>
    </source>
</evidence>
<proteinExistence type="predicted"/>
<evidence type="ECO:0000313" key="1">
    <source>
        <dbReference type="EMBL" id="KAL0578201.1"/>
    </source>
</evidence>
<protein>
    <recommendedName>
        <fullName evidence="3">XPG-I domain-containing protein</fullName>
    </recommendedName>
</protein>
<evidence type="ECO:0000313" key="2">
    <source>
        <dbReference type="Proteomes" id="UP001465976"/>
    </source>
</evidence>
<organism evidence="1 2">
    <name type="scientific">Marasmius crinis-equi</name>
    <dbReference type="NCBI Taxonomy" id="585013"/>
    <lineage>
        <taxon>Eukaryota</taxon>
        <taxon>Fungi</taxon>
        <taxon>Dikarya</taxon>
        <taxon>Basidiomycota</taxon>
        <taxon>Agaricomycotina</taxon>
        <taxon>Agaricomycetes</taxon>
        <taxon>Agaricomycetidae</taxon>
        <taxon>Agaricales</taxon>
        <taxon>Marasmiineae</taxon>
        <taxon>Marasmiaceae</taxon>
        <taxon>Marasmius</taxon>
    </lineage>
</organism>
<reference evidence="1 2" key="1">
    <citation type="submission" date="2024-02" db="EMBL/GenBank/DDBJ databases">
        <title>A draft genome for the cacao thread blight pathogen Marasmius crinis-equi.</title>
        <authorList>
            <person name="Cohen S.P."/>
            <person name="Baruah I.K."/>
            <person name="Amoako-Attah I."/>
            <person name="Bukari Y."/>
            <person name="Meinhardt L.W."/>
            <person name="Bailey B.A."/>
        </authorList>
    </citation>
    <scope>NUCLEOTIDE SEQUENCE [LARGE SCALE GENOMIC DNA]</scope>
    <source>
        <strain evidence="1 2">GH-76</strain>
    </source>
</reference>
<sequence length="393" mass="43138">MALPTTRSLAEVALERGFVAGFATSRTFNVGVDPSALLENLTETRVDSAAPDSKEETPRGSRIRTVLAELFQLVIQLSKTTTNCIFVLTESSSFGGMPVTRRDWENISAIIHASGFHYHVAPGDVNSELSEMSRRGVIDMILTGDQDSIEAGGVCVACVNWERSHFLSQEIVLDVYDGRHLHGTSNSIGATSWSKSSQGPSAMPTWRPLIQNIGALAECCSSVLNWGEQAILTYFEEQVYPGAVVRILSSKRVLYDYREGILIAGDLQLSNSARAKPVVMQTTLLDPKPKLPLRILNPRRFDPHATTLASFSTAFFVTTVLEALGMTDLYVPGDIHNSSIRLAVPMILLFAAANPGRYGHVVKPQKKSLSTRFHLLQGSPTLEEMTSSRHRYM</sequence>
<name>A0ABR3FSM5_9AGAR</name>
<keyword evidence="2" id="KW-1185">Reference proteome</keyword>
<dbReference type="EMBL" id="JBAHYK010000113">
    <property type="protein sequence ID" value="KAL0578201.1"/>
    <property type="molecule type" value="Genomic_DNA"/>
</dbReference>
<dbReference type="Proteomes" id="UP001465976">
    <property type="component" value="Unassembled WGS sequence"/>
</dbReference>
<dbReference type="SUPFAM" id="SSF88723">
    <property type="entry name" value="PIN domain-like"/>
    <property type="match status" value="1"/>
</dbReference>
<dbReference type="InterPro" id="IPR029060">
    <property type="entry name" value="PIN-like_dom_sf"/>
</dbReference>
<accession>A0ABR3FSM5</accession>